<dbReference type="EMBL" id="JAZAQF010000088">
    <property type="protein sequence ID" value="MFG3819349.1"/>
    <property type="molecule type" value="Genomic_DNA"/>
</dbReference>
<organism evidence="1 2">
    <name type="scientific">Limnothrix redekei LRLZ20PSL1</name>
    <dbReference type="NCBI Taxonomy" id="3112953"/>
    <lineage>
        <taxon>Bacteria</taxon>
        <taxon>Bacillati</taxon>
        <taxon>Cyanobacteriota</taxon>
        <taxon>Cyanophyceae</taxon>
        <taxon>Pseudanabaenales</taxon>
        <taxon>Pseudanabaenaceae</taxon>
        <taxon>Limnothrix</taxon>
    </lineage>
</organism>
<reference evidence="2" key="1">
    <citation type="journal article" date="2024" name="Algal Res.">
        <title>Biochemical, toxicological and genomic investigation of a high-biomass producing Limnothrix strain isolated from Italian shallow drinking water reservoir.</title>
        <authorList>
            <person name="Simonazzi M."/>
            <person name="Shishido T.K."/>
            <person name="Delbaje E."/>
            <person name="Wahlsten M."/>
            <person name="Fewer D.P."/>
            <person name="Sivonen K."/>
            <person name="Pezzolesi L."/>
            <person name="Pistocchi R."/>
        </authorList>
    </citation>
    <scope>NUCLEOTIDE SEQUENCE [LARGE SCALE GENOMIC DNA]</scope>
    <source>
        <strain evidence="2">LRLZ20PSL1</strain>
    </source>
</reference>
<evidence type="ECO:0000313" key="1">
    <source>
        <dbReference type="EMBL" id="MFG3819349.1"/>
    </source>
</evidence>
<comment type="caution">
    <text evidence="1">The sequence shown here is derived from an EMBL/GenBank/DDBJ whole genome shotgun (WGS) entry which is preliminary data.</text>
</comment>
<proteinExistence type="predicted"/>
<accession>A0ABW7CE00</accession>
<dbReference type="RefSeq" id="WP_393015201.1">
    <property type="nucleotide sequence ID" value="NZ_JAZAQF010000088.1"/>
</dbReference>
<protein>
    <submittedName>
        <fullName evidence="1">Uncharacterized protein</fullName>
    </submittedName>
</protein>
<evidence type="ECO:0000313" key="2">
    <source>
        <dbReference type="Proteomes" id="UP001604335"/>
    </source>
</evidence>
<gene>
    <name evidence="1" type="ORF">VPK24_17015</name>
</gene>
<name>A0ABW7CE00_9CYAN</name>
<keyword evidence="2" id="KW-1185">Reference proteome</keyword>
<dbReference type="Proteomes" id="UP001604335">
    <property type="component" value="Unassembled WGS sequence"/>
</dbReference>
<sequence length="70" mass="7624">MGDRTSALSFVTEQRELNNENWTTGTGQRELDNGNWTTGIEQILPYSMPTISGFAMNSIGGGLREQSVAS</sequence>